<dbReference type="AlphaFoldDB" id="A0A543BTM2"/>
<evidence type="ECO:0000313" key="3">
    <source>
        <dbReference type="EMBL" id="TQL88179.1"/>
    </source>
</evidence>
<keyword evidence="4" id="KW-1185">Reference proteome</keyword>
<keyword evidence="2" id="KW-0472">Membrane</keyword>
<sequence>MRPTRYFFTGEPPPPDAPRRGGRPYPGRGESRPDRGERAAEVVRDLLGSWASLAAILVLMAAGVTLTDLHDRHADAVVVLTLLVSGITLAFVSLVLMATRRLDRLARDRAFHERESARRFLAVNEEILEQTEQLNAGLARLSARVEILNIRCRAAGDDP</sequence>
<name>A0A543BTM2_9ACTN</name>
<evidence type="ECO:0000256" key="2">
    <source>
        <dbReference type="SAM" id="Phobius"/>
    </source>
</evidence>
<evidence type="ECO:0000256" key="1">
    <source>
        <dbReference type="SAM" id="MobiDB-lite"/>
    </source>
</evidence>
<reference evidence="3 4" key="1">
    <citation type="submission" date="2019-06" db="EMBL/GenBank/DDBJ databases">
        <title>Sequencing the genomes of 1000 actinobacteria strains.</title>
        <authorList>
            <person name="Klenk H.-P."/>
        </authorList>
    </citation>
    <scope>NUCLEOTIDE SEQUENCE [LARGE SCALE GENOMIC DNA]</scope>
    <source>
        <strain evidence="3 4">DSM 102200</strain>
    </source>
</reference>
<dbReference type="EMBL" id="VFOZ01000003">
    <property type="protein sequence ID" value="TQL88179.1"/>
    <property type="molecule type" value="Genomic_DNA"/>
</dbReference>
<feature type="region of interest" description="Disordered" evidence="1">
    <location>
        <begin position="1"/>
        <end position="36"/>
    </location>
</feature>
<feature type="transmembrane region" description="Helical" evidence="2">
    <location>
        <begin position="76"/>
        <end position="99"/>
    </location>
</feature>
<proteinExistence type="predicted"/>
<gene>
    <name evidence="3" type="ORF">FB559_8798</name>
</gene>
<comment type="caution">
    <text evidence="3">The sequence shown here is derived from an EMBL/GenBank/DDBJ whole genome shotgun (WGS) entry which is preliminary data.</text>
</comment>
<accession>A0A543BTM2</accession>
<dbReference type="RefSeq" id="WP_141964014.1">
    <property type="nucleotide sequence ID" value="NZ_VFOZ01000003.1"/>
</dbReference>
<organism evidence="3 4">
    <name type="scientific">Actinoallomurus bryophytorum</name>
    <dbReference type="NCBI Taxonomy" id="1490222"/>
    <lineage>
        <taxon>Bacteria</taxon>
        <taxon>Bacillati</taxon>
        <taxon>Actinomycetota</taxon>
        <taxon>Actinomycetes</taxon>
        <taxon>Streptosporangiales</taxon>
        <taxon>Thermomonosporaceae</taxon>
        <taxon>Actinoallomurus</taxon>
    </lineage>
</organism>
<keyword evidence="2" id="KW-0812">Transmembrane</keyword>
<evidence type="ECO:0000313" key="4">
    <source>
        <dbReference type="Proteomes" id="UP000316096"/>
    </source>
</evidence>
<protein>
    <submittedName>
        <fullName evidence="3">Uncharacterized protein</fullName>
    </submittedName>
</protein>
<feature type="transmembrane region" description="Helical" evidence="2">
    <location>
        <begin position="42"/>
        <end position="64"/>
    </location>
</feature>
<keyword evidence="2" id="KW-1133">Transmembrane helix</keyword>
<dbReference type="Proteomes" id="UP000316096">
    <property type="component" value="Unassembled WGS sequence"/>
</dbReference>